<reference evidence="1 2" key="1">
    <citation type="journal article" date="2024" name="BMC Genomics">
        <title>De novo assembly and annotation of Popillia japonica's genome with initial clues to its potential as an invasive pest.</title>
        <authorList>
            <person name="Cucini C."/>
            <person name="Boschi S."/>
            <person name="Funari R."/>
            <person name="Cardaioli E."/>
            <person name="Iannotti N."/>
            <person name="Marturano G."/>
            <person name="Paoli F."/>
            <person name="Bruttini M."/>
            <person name="Carapelli A."/>
            <person name="Frati F."/>
            <person name="Nardi F."/>
        </authorList>
    </citation>
    <scope>NUCLEOTIDE SEQUENCE [LARGE SCALE GENOMIC DNA]</scope>
    <source>
        <strain evidence="1">DMR45628</strain>
    </source>
</reference>
<evidence type="ECO:0000313" key="1">
    <source>
        <dbReference type="EMBL" id="KAK9718357.1"/>
    </source>
</evidence>
<dbReference type="AlphaFoldDB" id="A0AAW1KHI0"/>
<organism evidence="1 2">
    <name type="scientific">Popillia japonica</name>
    <name type="common">Japanese beetle</name>
    <dbReference type="NCBI Taxonomy" id="7064"/>
    <lineage>
        <taxon>Eukaryota</taxon>
        <taxon>Metazoa</taxon>
        <taxon>Ecdysozoa</taxon>
        <taxon>Arthropoda</taxon>
        <taxon>Hexapoda</taxon>
        <taxon>Insecta</taxon>
        <taxon>Pterygota</taxon>
        <taxon>Neoptera</taxon>
        <taxon>Endopterygota</taxon>
        <taxon>Coleoptera</taxon>
        <taxon>Polyphaga</taxon>
        <taxon>Scarabaeiformia</taxon>
        <taxon>Scarabaeidae</taxon>
        <taxon>Rutelinae</taxon>
        <taxon>Popillia</taxon>
    </lineage>
</organism>
<sequence>MPKQISRNKPKQIDSIRLIQGRLKVIPISKGRFAVSQIVVKKMFSIAKKRREEEPWKHNLCSVCHVFGGGALSQSNEQRKDNLEDGELDCDDCIRFAKELENIDCSEWEGRRKEVRKDKVIEKINVLEKNKVIEKINVLEKNLLSQSIYFLNKRKNLLSQSIYFLNKRCSKWLCIGLDANLFFEPIVKIVGIKKQCVSFTEMEWLSFLECEMELKQYVRDSSLVFQVVERSNVRISFEYFDGVKKILKLEKDKECVYLSYEGVEQLWKLDDFVKCRIKQLKELQYVKFYKEFVNSLIVIEGELISEIEKILENDLIDW</sequence>
<comment type="caution">
    <text evidence="1">The sequence shown here is derived from an EMBL/GenBank/DDBJ whole genome shotgun (WGS) entry which is preliminary data.</text>
</comment>
<accession>A0AAW1KHI0</accession>
<protein>
    <submittedName>
        <fullName evidence="1">Uncharacterized protein</fullName>
    </submittedName>
</protein>
<name>A0AAW1KHI0_POPJA</name>
<dbReference type="Proteomes" id="UP001458880">
    <property type="component" value="Unassembled WGS sequence"/>
</dbReference>
<evidence type="ECO:0000313" key="2">
    <source>
        <dbReference type="Proteomes" id="UP001458880"/>
    </source>
</evidence>
<dbReference type="EMBL" id="JASPKY010000229">
    <property type="protein sequence ID" value="KAK9718357.1"/>
    <property type="molecule type" value="Genomic_DNA"/>
</dbReference>
<keyword evidence="2" id="KW-1185">Reference proteome</keyword>
<proteinExistence type="predicted"/>
<gene>
    <name evidence="1" type="ORF">QE152_g23242</name>
</gene>